<dbReference type="EMBL" id="CALNXK010000028">
    <property type="protein sequence ID" value="CAH3115332.1"/>
    <property type="molecule type" value="Genomic_DNA"/>
</dbReference>
<gene>
    <name evidence="5" type="ORF">PLOB_00023576</name>
</gene>
<dbReference type="InterPro" id="IPR036179">
    <property type="entry name" value="Ig-like_dom_sf"/>
</dbReference>
<keyword evidence="6" id="KW-1185">Reference proteome</keyword>
<proteinExistence type="predicted"/>
<sequence length="500" mass="53981">MAFTTIRPRKRRHILNDTSVSITIQDVRKEITKQFEQLMPLKYCKSSEKVCPAGPPGLPGTTGSKGSRGRRGLKGKKGSQGPMGPPGKSGKTGMTGPAGPRGEKGDKGEPGPKGMPGPPGRPGKSISAPQVMLSPAEQTRDEGGDTTFYCTVGGNPSPVVEWRFMGRKLVSGAKYFIKLGELVVRNLSYSDAGQYTCHARNILGSSEATGNLSVRGLPIFTTVPPSLASPAQGTTFQAKCQAEGYPRPVITWSRSVLPLPAERTEVNPGMLTIKNLSLADSGLYECVATNIMGTKKTRINVVVQSRLRSDLEDSVIVGNSINYLRILRSWLSPVARSVKSAWKRCWHASVDGWAARTFHSRCDGKGPTVTIIRVGKYIFGGYTSVSWDSTSGFKYDSKAFLFSLVNKPGWAPVKLPQTGKYSSYRYSIFSSSSYGPTFTGGGGDIYISNYASSNSNSLSNLGYTYSPPSGYSQGSTFAQTFLAGTYKFTPDEVETFYETN</sequence>
<evidence type="ECO:0008006" key="7">
    <source>
        <dbReference type="Google" id="ProtNLM"/>
    </source>
</evidence>
<dbReference type="PROSITE" id="PS51886">
    <property type="entry name" value="TLDC"/>
    <property type="match status" value="1"/>
</dbReference>
<dbReference type="InterPro" id="IPR003598">
    <property type="entry name" value="Ig_sub2"/>
</dbReference>
<dbReference type="PANTHER" id="PTHR10075:SF14">
    <property type="entry name" value="CELL ADHESION MOLECULE DSCAM2-RELATED"/>
    <property type="match status" value="1"/>
</dbReference>
<evidence type="ECO:0000259" key="3">
    <source>
        <dbReference type="PROSITE" id="PS50835"/>
    </source>
</evidence>
<evidence type="ECO:0000256" key="2">
    <source>
        <dbReference type="SAM" id="MobiDB-lite"/>
    </source>
</evidence>
<feature type="domain" description="Ig-like" evidence="3">
    <location>
        <begin position="129"/>
        <end position="213"/>
    </location>
</feature>
<dbReference type="InterPro" id="IPR007110">
    <property type="entry name" value="Ig-like_dom"/>
</dbReference>
<dbReference type="PANTHER" id="PTHR10075">
    <property type="entry name" value="BASIGIN RELATED"/>
    <property type="match status" value="1"/>
</dbReference>
<dbReference type="SMART" id="SM00409">
    <property type="entry name" value="IG"/>
    <property type="match status" value="2"/>
</dbReference>
<dbReference type="Gene3D" id="2.60.40.10">
    <property type="entry name" value="Immunoglobulins"/>
    <property type="match status" value="2"/>
</dbReference>
<feature type="compositionally biased region" description="Basic and acidic residues" evidence="2">
    <location>
        <begin position="101"/>
        <end position="110"/>
    </location>
</feature>
<protein>
    <recommendedName>
        <fullName evidence="7">Basement membrane-specific heparan sulfate proteoglycan core protein</fullName>
    </recommendedName>
</protein>
<dbReference type="SUPFAM" id="SSF48726">
    <property type="entry name" value="Immunoglobulin"/>
    <property type="match status" value="2"/>
</dbReference>
<dbReference type="Proteomes" id="UP001159405">
    <property type="component" value="Unassembled WGS sequence"/>
</dbReference>
<dbReference type="SMART" id="SM00584">
    <property type="entry name" value="TLDc"/>
    <property type="match status" value="1"/>
</dbReference>
<feature type="domain" description="TLDc" evidence="4">
    <location>
        <begin position="315"/>
        <end position="500"/>
    </location>
</feature>
<reference evidence="5 6" key="1">
    <citation type="submission" date="2022-05" db="EMBL/GenBank/DDBJ databases">
        <authorList>
            <consortium name="Genoscope - CEA"/>
            <person name="William W."/>
        </authorList>
    </citation>
    <scope>NUCLEOTIDE SEQUENCE [LARGE SCALE GENOMIC DNA]</scope>
</reference>
<feature type="compositionally biased region" description="Basic residues" evidence="2">
    <location>
        <begin position="67"/>
        <end position="77"/>
    </location>
</feature>
<organism evidence="5 6">
    <name type="scientific">Porites lobata</name>
    <dbReference type="NCBI Taxonomy" id="104759"/>
    <lineage>
        <taxon>Eukaryota</taxon>
        <taxon>Metazoa</taxon>
        <taxon>Cnidaria</taxon>
        <taxon>Anthozoa</taxon>
        <taxon>Hexacorallia</taxon>
        <taxon>Scleractinia</taxon>
        <taxon>Fungiina</taxon>
        <taxon>Poritidae</taxon>
        <taxon>Porites</taxon>
    </lineage>
</organism>
<keyword evidence="1" id="KW-0393">Immunoglobulin domain</keyword>
<accession>A0ABN8NMK7</accession>
<dbReference type="InterPro" id="IPR013098">
    <property type="entry name" value="Ig_I-set"/>
</dbReference>
<dbReference type="InterPro" id="IPR003599">
    <property type="entry name" value="Ig_sub"/>
</dbReference>
<name>A0ABN8NMK7_9CNID</name>
<dbReference type="InterPro" id="IPR008160">
    <property type="entry name" value="Collagen"/>
</dbReference>
<feature type="region of interest" description="Disordered" evidence="2">
    <location>
        <begin position="48"/>
        <end position="144"/>
    </location>
</feature>
<comment type="caution">
    <text evidence="5">The sequence shown here is derived from an EMBL/GenBank/DDBJ whole genome shotgun (WGS) entry which is preliminary data.</text>
</comment>
<dbReference type="PROSITE" id="PS50835">
    <property type="entry name" value="IG_LIKE"/>
    <property type="match status" value="2"/>
</dbReference>
<dbReference type="Pfam" id="PF07679">
    <property type="entry name" value="I-set"/>
    <property type="match status" value="1"/>
</dbReference>
<dbReference type="InterPro" id="IPR013783">
    <property type="entry name" value="Ig-like_fold"/>
</dbReference>
<feature type="domain" description="Ig-like" evidence="3">
    <location>
        <begin position="218"/>
        <end position="304"/>
    </location>
</feature>
<dbReference type="Pfam" id="PF13927">
    <property type="entry name" value="Ig_3"/>
    <property type="match status" value="1"/>
</dbReference>
<evidence type="ECO:0000313" key="5">
    <source>
        <dbReference type="EMBL" id="CAH3115332.1"/>
    </source>
</evidence>
<evidence type="ECO:0000313" key="6">
    <source>
        <dbReference type="Proteomes" id="UP001159405"/>
    </source>
</evidence>
<dbReference type="SMART" id="SM00408">
    <property type="entry name" value="IGc2"/>
    <property type="match status" value="2"/>
</dbReference>
<dbReference type="InterPro" id="IPR006571">
    <property type="entry name" value="TLDc_dom"/>
</dbReference>
<evidence type="ECO:0000259" key="4">
    <source>
        <dbReference type="PROSITE" id="PS51886"/>
    </source>
</evidence>
<dbReference type="Pfam" id="PF07534">
    <property type="entry name" value="TLD"/>
    <property type="match status" value="1"/>
</dbReference>
<evidence type="ECO:0000256" key="1">
    <source>
        <dbReference type="ARBA" id="ARBA00023319"/>
    </source>
</evidence>
<dbReference type="Pfam" id="PF01391">
    <property type="entry name" value="Collagen"/>
    <property type="match status" value="1"/>
</dbReference>